<keyword evidence="5" id="KW-0677">Repeat</keyword>
<name>A0A8C4QGB3_EPTBU</name>
<dbReference type="Ensembl" id="ENSEBUT00000015616.1">
    <property type="protein sequence ID" value="ENSEBUP00000015040.1"/>
    <property type="gene ID" value="ENSEBUG00000009480.1"/>
</dbReference>
<dbReference type="GO" id="GO:0004222">
    <property type="term" value="F:metalloendopeptidase activity"/>
    <property type="evidence" value="ECO:0007669"/>
    <property type="project" value="InterPro"/>
</dbReference>
<dbReference type="Pfam" id="PF08685">
    <property type="entry name" value="GON"/>
    <property type="match status" value="1"/>
</dbReference>
<dbReference type="InterPro" id="IPR050439">
    <property type="entry name" value="ADAMTS_ADAMTS-like"/>
</dbReference>
<evidence type="ECO:0000256" key="4">
    <source>
        <dbReference type="ARBA" id="ARBA00022729"/>
    </source>
</evidence>
<dbReference type="GO" id="GO:0008270">
    <property type="term" value="F:zinc ion binding"/>
    <property type="evidence" value="ECO:0007669"/>
    <property type="project" value="InterPro"/>
</dbReference>
<dbReference type="InterPro" id="IPR036383">
    <property type="entry name" value="TSP1_rpt_sf"/>
</dbReference>
<accession>A0A8C4QGB3</accession>
<reference evidence="8" key="1">
    <citation type="submission" date="2025-08" db="UniProtKB">
        <authorList>
            <consortium name="Ensembl"/>
        </authorList>
    </citation>
    <scope>IDENTIFICATION</scope>
</reference>
<dbReference type="Proteomes" id="UP000694388">
    <property type="component" value="Unplaced"/>
</dbReference>
<keyword evidence="9" id="KW-1185">Reference proteome</keyword>
<evidence type="ECO:0000259" key="7">
    <source>
        <dbReference type="PROSITE" id="PS51046"/>
    </source>
</evidence>
<dbReference type="PANTHER" id="PTHR13723:SF305">
    <property type="entry name" value="PROTEIN MADD-4"/>
    <property type="match status" value="1"/>
</dbReference>
<dbReference type="OMA" id="YCHEMES"/>
<evidence type="ECO:0000256" key="1">
    <source>
        <dbReference type="ARBA" id="ARBA00004613"/>
    </source>
</evidence>
<dbReference type="GeneTree" id="ENSGT00940000156409"/>
<dbReference type="GO" id="GO:0030198">
    <property type="term" value="P:extracellular matrix organization"/>
    <property type="evidence" value="ECO:0007669"/>
    <property type="project" value="TreeGrafter"/>
</dbReference>
<evidence type="ECO:0000256" key="3">
    <source>
        <dbReference type="ARBA" id="ARBA00022723"/>
    </source>
</evidence>
<dbReference type="SUPFAM" id="SSF82895">
    <property type="entry name" value="TSP-1 type 1 repeat"/>
    <property type="match status" value="6"/>
</dbReference>
<sequence length="449" mass="49884">MYHCQCSQACGGGIRTRLVACQTHDGQTVDAENCDATAIPVQQQCNQHPCIIKGVWEQGTWSPCSVTCKRGVQRREVRCVTKPGGSSHGKPNCNPQSKPRTSRQCRPGPCPRWRVFKWGQCAASCGEGTRRRRVVCRRRGHGRVDDLLCNAVKRPVMVQRCGAQPCPLYTWHTGDWQECNQSCGTGTRKRSVTCEDERQQAVTGDHCNGHATPQAEESCTLRPCQNIWITGDWSQCSVSCERGYQYRLVFCAEGYGGAVAFPYGQQPASSCPTPPPPDTQPCHLMHCSETPQWYLGAWSPCSVTCGHGHRRRSIQCRTLQGDISEKCVASERPTNRQSCSQMPCDVPTSCSDVQNLHGVNVDGDFLLLIGASMIKVCLCQTSSACGRELVIFLTERRTSCKLMRIEMLMLLLLLLLQIHCTDMESQSPTEYLTLTGGEDENYSEVFGFR</sequence>
<keyword evidence="4" id="KW-0732">Signal</keyword>
<dbReference type="PANTHER" id="PTHR13723">
    <property type="entry name" value="ADAMTS A DISINTEGRIN AND METALLOPROTEASE WITH THROMBOSPONDIN MOTIFS PROTEASE"/>
    <property type="match status" value="1"/>
</dbReference>
<dbReference type="GO" id="GO:0031012">
    <property type="term" value="C:extracellular matrix"/>
    <property type="evidence" value="ECO:0007669"/>
    <property type="project" value="TreeGrafter"/>
</dbReference>
<evidence type="ECO:0000256" key="6">
    <source>
        <dbReference type="SAM" id="MobiDB-lite"/>
    </source>
</evidence>
<dbReference type="Gene3D" id="2.20.100.10">
    <property type="entry name" value="Thrombospondin type-1 (TSP1) repeat"/>
    <property type="match status" value="5"/>
</dbReference>
<dbReference type="InterPro" id="IPR000884">
    <property type="entry name" value="TSP1_rpt"/>
</dbReference>
<reference evidence="8" key="2">
    <citation type="submission" date="2025-09" db="UniProtKB">
        <authorList>
            <consortium name="Ensembl"/>
        </authorList>
    </citation>
    <scope>IDENTIFICATION</scope>
</reference>
<keyword evidence="3" id="KW-0479">Metal-binding</keyword>
<dbReference type="FunFam" id="2.20.100.10:FF:000005">
    <property type="entry name" value="ADAM metallopeptidase with thrombospondin type 1 motif 9"/>
    <property type="match status" value="3"/>
</dbReference>
<feature type="compositionally biased region" description="Polar residues" evidence="6">
    <location>
        <begin position="93"/>
        <end position="104"/>
    </location>
</feature>
<evidence type="ECO:0000256" key="2">
    <source>
        <dbReference type="ARBA" id="ARBA00022525"/>
    </source>
</evidence>
<dbReference type="PROSITE" id="PS51046">
    <property type="entry name" value="GON"/>
    <property type="match status" value="1"/>
</dbReference>
<organism evidence="8 9">
    <name type="scientific">Eptatretus burgeri</name>
    <name type="common">Inshore hagfish</name>
    <dbReference type="NCBI Taxonomy" id="7764"/>
    <lineage>
        <taxon>Eukaryota</taxon>
        <taxon>Metazoa</taxon>
        <taxon>Chordata</taxon>
        <taxon>Craniata</taxon>
        <taxon>Vertebrata</taxon>
        <taxon>Cyclostomata</taxon>
        <taxon>Myxini</taxon>
        <taxon>Myxiniformes</taxon>
        <taxon>Myxinidae</taxon>
        <taxon>Eptatretinae</taxon>
        <taxon>Eptatretus</taxon>
    </lineage>
</organism>
<keyword evidence="2" id="KW-0964">Secreted</keyword>
<dbReference type="Pfam" id="PF19030">
    <property type="entry name" value="TSP1_ADAMTS"/>
    <property type="match status" value="6"/>
</dbReference>
<feature type="domain" description="GON" evidence="7">
    <location>
        <begin position="388"/>
        <end position="449"/>
    </location>
</feature>
<evidence type="ECO:0000313" key="9">
    <source>
        <dbReference type="Proteomes" id="UP000694388"/>
    </source>
</evidence>
<dbReference type="GO" id="GO:0005576">
    <property type="term" value="C:extracellular region"/>
    <property type="evidence" value="ECO:0007669"/>
    <property type="project" value="UniProtKB-SubCell"/>
</dbReference>
<dbReference type="InterPro" id="IPR012314">
    <property type="entry name" value="Pept_M12B_GON-ADAMTSs"/>
</dbReference>
<dbReference type="GO" id="GO:0006508">
    <property type="term" value="P:proteolysis"/>
    <property type="evidence" value="ECO:0007669"/>
    <property type="project" value="TreeGrafter"/>
</dbReference>
<feature type="region of interest" description="Disordered" evidence="6">
    <location>
        <begin position="80"/>
        <end position="104"/>
    </location>
</feature>
<dbReference type="SMART" id="SM00209">
    <property type="entry name" value="TSP1"/>
    <property type="match status" value="6"/>
</dbReference>
<evidence type="ECO:0000313" key="8">
    <source>
        <dbReference type="Ensembl" id="ENSEBUP00000015040.1"/>
    </source>
</evidence>
<proteinExistence type="predicted"/>
<dbReference type="PROSITE" id="PS50092">
    <property type="entry name" value="TSP1"/>
    <property type="match status" value="6"/>
</dbReference>
<comment type="subcellular location">
    <subcellularLocation>
        <location evidence="1">Secreted</location>
    </subcellularLocation>
</comment>
<dbReference type="AlphaFoldDB" id="A0A8C4QGB3"/>
<protein>
    <recommendedName>
        <fullName evidence="7">GON domain-containing protein</fullName>
    </recommendedName>
</protein>
<evidence type="ECO:0000256" key="5">
    <source>
        <dbReference type="ARBA" id="ARBA00022737"/>
    </source>
</evidence>